<accession>A0ABV5RGB4</accession>
<dbReference type="SUPFAM" id="SSF54637">
    <property type="entry name" value="Thioesterase/thiol ester dehydrase-isomerase"/>
    <property type="match status" value="2"/>
</dbReference>
<gene>
    <name evidence="3" type="ORF">ACFFTL_32750</name>
</gene>
<dbReference type="EMBL" id="JBHMCG010000141">
    <property type="protein sequence ID" value="MFB9576911.1"/>
    <property type="molecule type" value="Genomic_DNA"/>
</dbReference>
<dbReference type="Pfam" id="PF01575">
    <property type="entry name" value="MaoC_dehydratas"/>
    <property type="match status" value="1"/>
</dbReference>
<evidence type="ECO:0000313" key="4">
    <source>
        <dbReference type="Proteomes" id="UP001589710"/>
    </source>
</evidence>
<comment type="similarity">
    <text evidence="1">Belongs to the enoyl-CoA hydratase/isomerase family.</text>
</comment>
<dbReference type="CDD" id="cd00586">
    <property type="entry name" value="4HBT"/>
    <property type="match status" value="1"/>
</dbReference>
<dbReference type="RefSeq" id="WP_345516020.1">
    <property type="nucleotide sequence ID" value="NZ_BAAAXD010000034.1"/>
</dbReference>
<name>A0ABV5RGB4_9ACTN</name>
<dbReference type="PANTHER" id="PTHR42993">
    <property type="entry name" value="MAOC-LIKE DEHYDRATASE DOMAIN-CONTAINING PROTEIN"/>
    <property type="match status" value="1"/>
</dbReference>
<dbReference type="Pfam" id="PF13279">
    <property type="entry name" value="4HBT_2"/>
    <property type="match status" value="1"/>
</dbReference>
<sequence>MSSTRVPPTLADYPVRRNVPTRWDDHDTYDHTNNALYYAFVDTAIGGWLLEVAETDVRLLDAIGMVVESSCRFHREIRFPEVVTVGIRSAGPGNSSVPYEFALFVGDELAGEGRFVHVYADRHSRRPVAVPPTIAAAVRDRLGPATPQDEAVAAHAPRAFATVADLEAAKGKVIGVSAWHTIDQERVNQFAAATEDEQWIHVDPARAASGPYGSTIAHGFLTLSLVSAMLWEAYVVEDVKVTINYGTEKVRFPAPLRVGGRVRGTVELIGVEHTPRGSRIRTQIAVESDAGGKPVCVAETVVVVS</sequence>
<comment type="caution">
    <text evidence="3">The sequence shown here is derived from an EMBL/GenBank/DDBJ whole genome shotgun (WGS) entry which is preliminary data.</text>
</comment>
<dbReference type="CDD" id="cd03450">
    <property type="entry name" value="NodN"/>
    <property type="match status" value="1"/>
</dbReference>
<dbReference type="InterPro" id="IPR002539">
    <property type="entry name" value="MaoC-like_dom"/>
</dbReference>
<dbReference type="Gene3D" id="3.10.129.10">
    <property type="entry name" value="Hotdog Thioesterase"/>
    <property type="match status" value="2"/>
</dbReference>
<dbReference type="Proteomes" id="UP001589710">
    <property type="component" value="Unassembled WGS sequence"/>
</dbReference>
<dbReference type="PANTHER" id="PTHR42993:SF1">
    <property type="entry name" value="MAOC-LIKE DEHYDRATASE DOMAIN-CONTAINING PROTEIN"/>
    <property type="match status" value="1"/>
</dbReference>
<protein>
    <submittedName>
        <fullName evidence="3">MaoC/PaaZ C-terminal domain-containing protein</fullName>
    </submittedName>
</protein>
<evidence type="ECO:0000313" key="3">
    <source>
        <dbReference type="EMBL" id="MFB9576911.1"/>
    </source>
</evidence>
<feature type="domain" description="MaoC-like" evidence="2">
    <location>
        <begin position="169"/>
        <end position="273"/>
    </location>
</feature>
<keyword evidence="4" id="KW-1185">Reference proteome</keyword>
<evidence type="ECO:0000259" key="2">
    <source>
        <dbReference type="Pfam" id="PF01575"/>
    </source>
</evidence>
<proteinExistence type="inferred from homology"/>
<evidence type="ECO:0000256" key="1">
    <source>
        <dbReference type="ARBA" id="ARBA00005254"/>
    </source>
</evidence>
<organism evidence="3 4">
    <name type="scientific">Streptomyces yanii</name>
    <dbReference type="NCBI Taxonomy" id="78510"/>
    <lineage>
        <taxon>Bacteria</taxon>
        <taxon>Bacillati</taxon>
        <taxon>Actinomycetota</taxon>
        <taxon>Actinomycetes</taxon>
        <taxon>Kitasatosporales</taxon>
        <taxon>Streptomycetaceae</taxon>
        <taxon>Streptomyces</taxon>
    </lineage>
</organism>
<reference evidence="3 4" key="1">
    <citation type="submission" date="2024-09" db="EMBL/GenBank/DDBJ databases">
        <authorList>
            <person name="Sun Q."/>
            <person name="Mori K."/>
        </authorList>
    </citation>
    <scope>NUCLEOTIDE SEQUENCE [LARGE SCALE GENOMIC DNA]</scope>
    <source>
        <strain evidence="3 4">JCM 3331</strain>
    </source>
</reference>
<dbReference type="InterPro" id="IPR029069">
    <property type="entry name" value="HotDog_dom_sf"/>
</dbReference>
<dbReference type="InterPro" id="IPR039375">
    <property type="entry name" value="NodN-like"/>
</dbReference>